<protein>
    <submittedName>
        <fullName evidence="2">Uncharacterized protein</fullName>
    </submittedName>
</protein>
<organism evidence="2 3">
    <name type="scientific">Streptomyces dangxiongensis</name>
    <dbReference type="NCBI Taxonomy" id="1442032"/>
    <lineage>
        <taxon>Bacteria</taxon>
        <taxon>Bacillati</taxon>
        <taxon>Actinomycetota</taxon>
        <taxon>Actinomycetes</taxon>
        <taxon>Kitasatosporales</taxon>
        <taxon>Streptomycetaceae</taxon>
        <taxon>Streptomyces</taxon>
    </lineage>
</organism>
<dbReference type="EMBL" id="CP033073">
    <property type="protein sequence ID" value="AYN39038.1"/>
    <property type="molecule type" value="Genomic_DNA"/>
</dbReference>
<dbReference type="KEGG" id="sdd:D9753_09055"/>
<name>A0A3G2J9S3_9ACTN</name>
<dbReference type="AlphaFoldDB" id="A0A3G2J9S3"/>
<feature type="compositionally biased region" description="Low complexity" evidence="1">
    <location>
        <begin position="10"/>
        <end position="20"/>
    </location>
</feature>
<reference evidence="2 3" key="1">
    <citation type="submission" date="2018-10" db="EMBL/GenBank/DDBJ databases">
        <title>The genome of Streptomyces dangxiongensis Z022.</title>
        <authorList>
            <person name="Zhang B."/>
        </authorList>
    </citation>
    <scope>NUCLEOTIDE SEQUENCE [LARGE SCALE GENOMIC DNA]</scope>
    <source>
        <strain evidence="2 3">Z022</strain>
    </source>
</reference>
<proteinExistence type="predicted"/>
<evidence type="ECO:0000256" key="1">
    <source>
        <dbReference type="SAM" id="MobiDB-lite"/>
    </source>
</evidence>
<evidence type="ECO:0000313" key="2">
    <source>
        <dbReference type="EMBL" id="AYN39038.1"/>
    </source>
</evidence>
<evidence type="ECO:0000313" key="3">
    <source>
        <dbReference type="Proteomes" id="UP000268329"/>
    </source>
</evidence>
<keyword evidence="3" id="KW-1185">Reference proteome</keyword>
<feature type="compositionally biased region" description="Pro residues" evidence="1">
    <location>
        <begin position="21"/>
        <end position="52"/>
    </location>
</feature>
<gene>
    <name evidence="2" type="ORF">D9753_09055</name>
</gene>
<accession>A0A3G2J9S3</accession>
<dbReference type="Proteomes" id="UP000268329">
    <property type="component" value="Chromosome"/>
</dbReference>
<sequence>MFPRPKKIPRPISRPGNPSLRPAPPTPPLRSAPPIPPPPPGAPAVIPPPAPATRPRLSVQGRRVVGL</sequence>
<feature type="region of interest" description="Disordered" evidence="1">
    <location>
        <begin position="1"/>
        <end position="67"/>
    </location>
</feature>